<dbReference type="AlphaFoldDB" id="A0A2R5GKJ0"/>
<keyword evidence="2" id="KW-0472">Membrane</keyword>
<keyword evidence="2" id="KW-1133">Transmembrane helix</keyword>
<accession>A0A2R5GKJ0</accession>
<keyword evidence="1" id="KW-0175">Coiled coil</keyword>
<feature type="transmembrane region" description="Helical" evidence="2">
    <location>
        <begin position="6"/>
        <end position="25"/>
    </location>
</feature>
<keyword evidence="4" id="KW-1185">Reference proteome</keyword>
<protein>
    <submittedName>
        <fullName evidence="3">Uncharacterized protein</fullName>
    </submittedName>
</protein>
<comment type="caution">
    <text evidence="3">The sequence shown here is derived from an EMBL/GenBank/DDBJ whole genome shotgun (WGS) entry which is preliminary data.</text>
</comment>
<feature type="coiled-coil region" evidence="1">
    <location>
        <begin position="157"/>
        <end position="219"/>
    </location>
</feature>
<evidence type="ECO:0000256" key="1">
    <source>
        <dbReference type="SAM" id="Coils"/>
    </source>
</evidence>
<reference evidence="3 4" key="1">
    <citation type="submission" date="2017-12" db="EMBL/GenBank/DDBJ databases">
        <title>Sequencing, de novo assembly and annotation of complete genome of a new Thraustochytrid species, strain FCC1311.</title>
        <authorList>
            <person name="Sedici K."/>
            <person name="Godart F."/>
            <person name="Aiese Cigliano R."/>
            <person name="Sanseverino W."/>
            <person name="Barakat M."/>
            <person name="Ortet P."/>
            <person name="Marechal E."/>
            <person name="Cagnac O."/>
            <person name="Amato A."/>
        </authorList>
    </citation>
    <scope>NUCLEOTIDE SEQUENCE [LARGE SCALE GENOMIC DNA]</scope>
</reference>
<evidence type="ECO:0000313" key="4">
    <source>
        <dbReference type="Proteomes" id="UP000241890"/>
    </source>
</evidence>
<dbReference type="Gene3D" id="1.20.5.110">
    <property type="match status" value="1"/>
</dbReference>
<dbReference type="EMBL" id="BEYU01000097">
    <property type="protein sequence ID" value="GBG31397.1"/>
    <property type="molecule type" value="Genomic_DNA"/>
</dbReference>
<feature type="transmembrane region" description="Helical" evidence="2">
    <location>
        <begin position="94"/>
        <end position="113"/>
    </location>
</feature>
<gene>
    <name evidence="3" type="ORF">FCC1311_076212</name>
</gene>
<dbReference type="Proteomes" id="UP000241890">
    <property type="component" value="Unassembled WGS sequence"/>
</dbReference>
<organism evidence="3 4">
    <name type="scientific">Hondaea fermentalgiana</name>
    <dbReference type="NCBI Taxonomy" id="2315210"/>
    <lineage>
        <taxon>Eukaryota</taxon>
        <taxon>Sar</taxon>
        <taxon>Stramenopiles</taxon>
        <taxon>Bigyra</taxon>
        <taxon>Labyrinthulomycetes</taxon>
        <taxon>Thraustochytrida</taxon>
        <taxon>Thraustochytriidae</taxon>
        <taxon>Hondaea</taxon>
    </lineage>
</organism>
<proteinExistence type="predicted"/>
<dbReference type="InParanoid" id="A0A2R5GKJ0"/>
<keyword evidence="2" id="KW-0812">Transmembrane</keyword>
<feature type="transmembrane region" description="Helical" evidence="2">
    <location>
        <begin position="37"/>
        <end position="58"/>
    </location>
</feature>
<evidence type="ECO:0000313" key="3">
    <source>
        <dbReference type="EMBL" id="GBG31397.1"/>
    </source>
</evidence>
<name>A0A2R5GKJ0_9STRA</name>
<sequence>MAPVAWMGLSEAVSLALIVTMALLAAPLPRSVVETALAVRPGLVMLIAAASTSLVPFAESVVGLVDYKPRSDAHGYESDPRWQTLVITTYRSSMVGALLLTFVLFTSVCSRLVKAQAAEERMGKNLQTLEKQAKAGSAQSIKMLHEAAQKAGTDGGATEIAAKLEKLMTENARLKREAEAATKECNIIKEQSKAFKNEHERLIDQIAKLEAAADKVASAEPKKDR</sequence>
<evidence type="ECO:0000256" key="2">
    <source>
        <dbReference type="SAM" id="Phobius"/>
    </source>
</evidence>